<proteinExistence type="predicted"/>
<evidence type="ECO:0008006" key="3">
    <source>
        <dbReference type="Google" id="ProtNLM"/>
    </source>
</evidence>
<dbReference type="Proteomes" id="UP001497453">
    <property type="component" value="Chromosome 9"/>
</dbReference>
<reference evidence="2" key="1">
    <citation type="submission" date="2024-04" db="EMBL/GenBank/DDBJ databases">
        <authorList>
            <person name="Shaw F."/>
            <person name="Minotto A."/>
        </authorList>
    </citation>
    <scope>NUCLEOTIDE SEQUENCE [LARGE SCALE GENOMIC DNA]</scope>
</reference>
<organism evidence="1 2">
    <name type="scientific">Somion occarium</name>
    <dbReference type="NCBI Taxonomy" id="3059160"/>
    <lineage>
        <taxon>Eukaryota</taxon>
        <taxon>Fungi</taxon>
        <taxon>Dikarya</taxon>
        <taxon>Basidiomycota</taxon>
        <taxon>Agaricomycotina</taxon>
        <taxon>Agaricomycetes</taxon>
        <taxon>Polyporales</taxon>
        <taxon>Cerrenaceae</taxon>
        <taxon>Somion</taxon>
    </lineage>
</organism>
<evidence type="ECO:0000313" key="1">
    <source>
        <dbReference type="EMBL" id="CAL1717324.1"/>
    </source>
</evidence>
<name>A0ABP1EEJ7_9APHY</name>
<keyword evidence="2" id="KW-1185">Reference proteome</keyword>
<evidence type="ECO:0000313" key="2">
    <source>
        <dbReference type="Proteomes" id="UP001497453"/>
    </source>
</evidence>
<protein>
    <recommendedName>
        <fullName evidence="3">PARP catalytic domain-containing protein</fullName>
    </recommendedName>
</protein>
<sequence length="302" mass="33106">MYTSLKSAIHWGNQKTSPTAGQNDMCEVCGKKQKYVDNGFQHPYCSKTCARVRNPQPISTSQCASRGCRLPAKVGYAGFCSEVHANDAVRRGQIAGCAQCRTQAASVGPLCTTCDKRNRAGPRLRELDPNGVTFKSIVSQFGYEWKGSKRAPVIEKILEVSLPSSVTSRFNAYRMKLDTTAYLRDIRTYHAAQCICDLGVNNMTFCSWGSCGTCKVLKSAFREFAFGVQCNTGRYGNGIYSYLDPALADIHATSTTTSPYRAMIACDVSIPSVNGPEQVDDGERVFVASAEAIVPRYVLLYK</sequence>
<dbReference type="Gene3D" id="3.90.228.10">
    <property type="match status" value="1"/>
</dbReference>
<dbReference type="EMBL" id="OZ037952">
    <property type="protein sequence ID" value="CAL1717324.1"/>
    <property type="molecule type" value="Genomic_DNA"/>
</dbReference>
<accession>A0ABP1EEJ7</accession>
<dbReference type="SUPFAM" id="SSF56399">
    <property type="entry name" value="ADP-ribosylation"/>
    <property type="match status" value="1"/>
</dbReference>
<gene>
    <name evidence="1" type="ORF">GFSPODELE1_LOCUS11169</name>
</gene>